<dbReference type="Proteomes" id="UP000070504">
    <property type="component" value="Unassembled WGS sequence"/>
</dbReference>
<sequence length="175" mass="19557">MLRREVWKVNLVLVVSFALIFSLSSQVRASPQNDAGLSRISHSDFQLGEFDNLSITGSGNICLFPSEYWGNELVIESFQTGSTKLSSSEDLLSLRFTSRRPGVLVGVETRFLKSGKDMTWNFRIEEDNCGRPSGYLDDMKEFSTPAMVRLPKHIGWEALKSTTLPRSPSEPAIPP</sequence>
<accession>A0A133VJY9</accession>
<gene>
    <name evidence="1" type="ORF">AKJ54_01120</name>
</gene>
<name>A0A133VJY9_9EURY</name>
<proteinExistence type="predicted"/>
<dbReference type="AlphaFoldDB" id="A0A133VJY9"/>
<organism evidence="1 2">
    <name type="scientific">candidate division MSBL1 archaeon SCGC-AAA382K21</name>
    <dbReference type="NCBI Taxonomy" id="1698283"/>
    <lineage>
        <taxon>Archaea</taxon>
        <taxon>Methanobacteriati</taxon>
        <taxon>Methanobacteriota</taxon>
        <taxon>candidate division MSBL1</taxon>
    </lineage>
</organism>
<protein>
    <submittedName>
        <fullName evidence="1">Uncharacterized protein</fullName>
    </submittedName>
</protein>
<keyword evidence="2" id="KW-1185">Reference proteome</keyword>
<evidence type="ECO:0000313" key="2">
    <source>
        <dbReference type="Proteomes" id="UP000070504"/>
    </source>
</evidence>
<comment type="caution">
    <text evidence="1">The sequence shown here is derived from an EMBL/GenBank/DDBJ whole genome shotgun (WGS) entry which is preliminary data.</text>
</comment>
<evidence type="ECO:0000313" key="1">
    <source>
        <dbReference type="EMBL" id="KXB06749.1"/>
    </source>
</evidence>
<reference evidence="1 2" key="1">
    <citation type="journal article" date="2016" name="Sci. Rep.">
        <title>Metabolic traits of an uncultured archaeal lineage -MSBL1- from brine pools of the Red Sea.</title>
        <authorList>
            <person name="Mwirichia R."/>
            <person name="Alam I."/>
            <person name="Rashid M."/>
            <person name="Vinu M."/>
            <person name="Ba-Alawi W."/>
            <person name="Anthony Kamau A."/>
            <person name="Kamanda Ngugi D."/>
            <person name="Goker M."/>
            <person name="Klenk H.P."/>
            <person name="Bajic V."/>
            <person name="Stingl U."/>
        </authorList>
    </citation>
    <scope>NUCLEOTIDE SEQUENCE [LARGE SCALE GENOMIC DNA]</scope>
    <source>
        <strain evidence="1">SCGC-AAA382K21</strain>
    </source>
</reference>
<dbReference type="EMBL" id="LHYH01000027">
    <property type="protein sequence ID" value="KXB06749.1"/>
    <property type="molecule type" value="Genomic_DNA"/>
</dbReference>